<dbReference type="AlphaFoldDB" id="A0A1F5LJ92"/>
<dbReference type="GeneID" id="34576022"/>
<dbReference type="Proteomes" id="UP000177622">
    <property type="component" value="Unassembled WGS sequence"/>
</dbReference>
<dbReference type="Pfam" id="PF13391">
    <property type="entry name" value="HNH_2"/>
    <property type="match status" value="1"/>
</dbReference>
<reference evidence="3 4" key="1">
    <citation type="journal article" date="2016" name="Sci. Rep.">
        <title>Penicillium arizonense, a new, genome sequenced fungal species, reveals a high chemical diversity in secreted metabolites.</title>
        <authorList>
            <person name="Grijseels S."/>
            <person name="Nielsen J.C."/>
            <person name="Randelovic M."/>
            <person name="Nielsen J."/>
            <person name="Nielsen K.F."/>
            <person name="Workman M."/>
            <person name="Frisvad J.C."/>
        </authorList>
    </citation>
    <scope>NUCLEOTIDE SEQUENCE [LARGE SCALE GENOMIC DNA]</scope>
    <source>
        <strain evidence="3 4">CBS 141311</strain>
    </source>
</reference>
<evidence type="ECO:0000259" key="2">
    <source>
        <dbReference type="Pfam" id="PF13391"/>
    </source>
</evidence>
<feature type="domain" description="HNH nuclease" evidence="2">
    <location>
        <begin position="144"/>
        <end position="223"/>
    </location>
</feature>
<dbReference type="InterPro" id="IPR003615">
    <property type="entry name" value="HNH_nuc"/>
</dbReference>
<comment type="caution">
    <text evidence="3">The sequence shown here is derived from an EMBL/GenBank/DDBJ whole genome shotgun (WGS) entry which is preliminary data.</text>
</comment>
<keyword evidence="4" id="KW-1185">Reference proteome</keyword>
<feature type="region of interest" description="Disordered" evidence="1">
    <location>
        <begin position="103"/>
        <end position="124"/>
    </location>
</feature>
<dbReference type="EMBL" id="LXJU01000008">
    <property type="protein sequence ID" value="OGE53282.1"/>
    <property type="molecule type" value="Genomic_DNA"/>
</dbReference>
<dbReference type="RefSeq" id="XP_022488721.1">
    <property type="nucleotide sequence ID" value="XM_022631288.1"/>
</dbReference>
<gene>
    <name evidence="3" type="ORF">PENARI_c008G00719</name>
</gene>
<protein>
    <recommendedName>
        <fullName evidence="2">HNH nuclease domain-containing protein</fullName>
    </recommendedName>
</protein>
<evidence type="ECO:0000256" key="1">
    <source>
        <dbReference type="SAM" id="MobiDB-lite"/>
    </source>
</evidence>
<proteinExistence type="predicted"/>
<evidence type="ECO:0000313" key="4">
    <source>
        <dbReference type="Proteomes" id="UP000177622"/>
    </source>
</evidence>
<sequence>MTRVLEETRIREHNVRLYDNNGTLLASLEINPRQRHLTHEMLYRYCSMVFIIPGHQTWAIFPILRDESPGRVLRSERHTPIKPGNYLVLDDNQQPMIVQLTGESAPRRVTTQDPSSRSEGRRERGLLQSHFRESLCGRDSICTISNSAPVAGDSEHPYRGLHAAHIFPTSQIGQWERGNYQRYITDLSPDSKIGSSKLYSPQNGLLLRSDIHEAFDGFKIGVDPDADYKILVFAKDANGLGGTRLRGSARDGTDQNNRVSAHLLRWHLRMCIYRNMKANAEPQPLWEEDLGEDNMGQILQHHDAAERMEVELFTRLGDFVA</sequence>
<evidence type="ECO:0000313" key="3">
    <source>
        <dbReference type="EMBL" id="OGE53282.1"/>
    </source>
</evidence>
<name>A0A1F5LJ92_PENAI</name>
<dbReference type="STRING" id="1835702.A0A1F5LJ92"/>
<accession>A0A1F5LJ92</accession>
<dbReference type="OrthoDB" id="2142759at2759"/>
<organism evidence="3 4">
    <name type="scientific">Penicillium arizonense</name>
    <dbReference type="NCBI Taxonomy" id="1835702"/>
    <lineage>
        <taxon>Eukaryota</taxon>
        <taxon>Fungi</taxon>
        <taxon>Dikarya</taxon>
        <taxon>Ascomycota</taxon>
        <taxon>Pezizomycotina</taxon>
        <taxon>Eurotiomycetes</taxon>
        <taxon>Eurotiomycetidae</taxon>
        <taxon>Eurotiales</taxon>
        <taxon>Aspergillaceae</taxon>
        <taxon>Penicillium</taxon>
    </lineage>
</organism>